<dbReference type="GO" id="GO:0043168">
    <property type="term" value="F:anion binding"/>
    <property type="evidence" value="ECO:0007669"/>
    <property type="project" value="UniProtKB-ARBA"/>
</dbReference>
<dbReference type="PANTHER" id="PTHR11695:SF294">
    <property type="entry name" value="RETICULON-4-INTERACTING PROTEIN 1, MITOCHONDRIAL"/>
    <property type="match status" value="1"/>
</dbReference>
<name>A0A0N0BQJ2_9EURY</name>
<dbReference type="InterPro" id="IPR011032">
    <property type="entry name" value="GroES-like_sf"/>
</dbReference>
<evidence type="ECO:0000313" key="2">
    <source>
        <dbReference type="EMBL" id="KOX95494.1"/>
    </source>
</evidence>
<dbReference type="PANTHER" id="PTHR11695">
    <property type="entry name" value="ALCOHOL DEHYDROGENASE RELATED"/>
    <property type="match status" value="1"/>
</dbReference>
<protein>
    <recommendedName>
        <fullName evidence="1">Enoyl reductase (ER) domain-containing protein</fullName>
    </recommendedName>
</protein>
<dbReference type="SUPFAM" id="SSF50129">
    <property type="entry name" value="GroES-like"/>
    <property type="match status" value="1"/>
</dbReference>
<accession>A0A0N0BQJ2</accession>
<organism evidence="2 3">
    <name type="scientific">Halorubrum tropicale</name>
    <dbReference type="NCBI Taxonomy" id="1765655"/>
    <lineage>
        <taxon>Archaea</taxon>
        <taxon>Methanobacteriati</taxon>
        <taxon>Methanobacteriota</taxon>
        <taxon>Stenosarchaea group</taxon>
        <taxon>Halobacteria</taxon>
        <taxon>Halobacteriales</taxon>
        <taxon>Haloferacaceae</taxon>
        <taxon>Halorubrum</taxon>
    </lineage>
</organism>
<evidence type="ECO:0000313" key="3">
    <source>
        <dbReference type="Proteomes" id="UP000037747"/>
    </source>
</evidence>
<dbReference type="Gene3D" id="3.40.50.720">
    <property type="entry name" value="NAD(P)-binding Rossmann-like Domain"/>
    <property type="match status" value="1"/>
</dbReference>
<evidence type="ECO:0000259" key="1">
    <source>
        <dbReference type="SMART" id="SM00829"/>
    </source>
</evidence>
<dbReference type="SUPFAM" id="SSF51735">
    <property type="entry name" value="NAD(P)-binding Rossmann-fold domains"/>
    <property type="match status" value="1"/>
</dbReference>
<comment type="caution">
    <text evidence="2">The sequence shown here is derived from an EMBL/GenBank/DDBJ whole genome shotgun (WGS) entry which is preliminary data.</text>
</comment>
<dbReference type="InterPro" id="IPR036291">
    <property type="entry name" value="NAD(P)-bd_dom_sf"/>
</dbReference>
<dbReference type="AlphaFoldDB" id="A0A0N0BQJ2"/>
<dbReference type="Gene3D" id="3.90.180.10">
    <property type="entry name" value="Medium-chain alcohol dehydrogenases, catalytic domain"/>
    <property type="match status" value="1"/>
</dbReference>
<dbReference type="Proteomes" id="UP000037747">
    <property type="component" value="Unassembled WGS sequence"/>
</dbReference>
<dbReference type="InterPro" id="IPR020843">
    <property type="entry name" value="ER"/>
</dbReference>
<dbReference type="SMART" id="SM00829">
    <property type="entry name" value="PKS_ER"/>
    <property type="match status" value="1"/>
</dbReference>
<dbReference type="InterPro" id="IPR050700">
    <property type="entry name" value="YIM1/Zinc_Alcohol_DH_Fams"/>
</dbReference>
<dbReference type="OrthoDB" id="73567at2157"/>
<feature type="domain" description="Enoyl reductase (ER)" evidence="1">
    <location>
        <begin position="10"/>
        <end position="305"/>
    </location>
</feature>
<dbReference type="PATRIC" id="fig|1705389.3.peg.2275"/>
<dbReference type="GO" id="GO:0044281">
    <property type="term" value="P:small molecule metabolic process"/>
    <property type="evidence" value="ECO:0007669"/>
    <property type="project" value="UniProtKB-ARBA"/>
</dbReference>
<gene>
    <name evidence="2" type="ORF">AMR74_15245</name>
</gene>
<dbReference type="GO" id="GO:0016616">
    <property type="term" value="F:oxidoreductase activity, acting on the CH-OH group of donors, NAD or NADP as acceptor"/>
    <property type="evidence" value="ECO:0007669"/>
    <property type="project" value="UniProtKB-ARBA"/>
</dbReference>
<keyword evidence="3" id="KW-1185">Reference proteome</keyword>
<dbReference type="CDD" id="cd05289">
    <property type="entry name" value="MDR_like_2"/>
    <property type="match status" value="1"/>
</dbReference>
<dbReference type="Pfam" id="PF13602">
    <property type="entry name" value="ADH_zinc_N_2"/>
    <property type="match status" value="1"/>
</dbReference>
<dbReference type="GO" id="GO:0030554">
    <property type="term" value="F:adenyl nucleotide binding"/>
    <property type="evidence" value="ECO:0007669"/>
    <property type="project" value="UniProtKB-ARBA"/>
</dbReference>
<dbReference type="Pfam" id="PF08240">
    <property type="entry name" value="ADH_N"/>
    <property type="match status" value="1"/>
</dbReference>
<dbReference type="InterPro" id="IPR013154">
    <property type="entry name" value="ADH-like_N"/>
</dbReference>
<dbReference type="EMBL" id="LIST01000007">
    <property type="protein sequence ID" value="KOX95494.1"/>
    <property type="molecule type" value="Genomic_DNA"/>
</dbReference>
<proteinExistence type="predicted"/>
<sequence>MQAIRVHEFGGREQLHTETIDRPDPTTEEVLVRVAAAGVNPYDWMTRKGEGADVTLPWIPGWDFSGTVESVGGDVTNVAVGDDVFGMLADKRGAYAEYIAVPATNLISKPQAVSHLTAAAVPMVGLTAWQALFDAAGCKPGQRVLVHAAAGGVGHVAVQLANWLGATTIGTASAANRAYLDELGVDEFVNYREERFEDVVDDCDIVLDLVGGTTFERSVDVLRPGGYLAKLPGPLTDEERALLTDAGIDGSYPIVQWRPEQLRVLATLLETEALNVRIDSVHPLNDVAIAHERSESGHARGNVLLDIDTE</sequence>
<dbReference type="STRING" id="1765655.AMR74_15245"/>
<reference evidence="2 3" key="1">
    <citation type="submission" date="2015-08" db="EMBL/GenBank/DDBJ databases">
        <title>Genomes of Isolates from Cabo Rojo, PR.</title>
        <authorList>
            <person name="Sanchez-Nieves R.L."/>
            <person name="Montalvo-Rodriguez R."/>
        </authorList>
    </citation>
    <scope>NUCLEOTIDE SEQUENCE [LARGE SCALE GENOMIC DNA]</scope>
    <source>
        <strain evidence="2 3">5</strain>
    </source>
</reference>